<dbReference type="Proteomes" id="UP001209540">
    <property type="component" value="Unassembled WGS sequence"/>
</dbReference>
<feature type="chain" id="PRO_5042255159" description="Secreted protein" evidence="2">
    <location>
        <begin position="20"/>
        <end position="92"/>
    </location>
</feature>
<evidence type="ECO:0000313" key="3">
    <source>
        <dbReference type="EMBL" id="KAI9274804.1"/>
    </source>
</evidence>
<comment type="caution">
    <text evidence="3">The sequence shown here is derived from an EMBL/GenBank/DDBJ whole genome shotgun (WGS) entry which is preliminary data.</text>
</comment>
<organism evidence="3 4">
    <name type="scientific">Phascolomyces articulosus</name>
    <dbReference type="NCBI Taxonomy" id="60185"/>
    <lineage>
        <taxon>Eukaryota</taxon>
        <taxon>Fungi</taxon>
        <taxon>Fungi incertae sedis</taxon>
        <taxon>Mucoromycota</taxon>
        <taxon>Mucoromycotina</taxon>
        <taxon>Mucoromycetes</taxon>
        <taxon>Mucorales</taxon>
        <taxon>Lichtheimiaceae</taxon>
        <taxon>Phascolomyces</taxon>
    </lineage>
</organism>
<evidence type="ECO:0000256" key="1">
    <source>
        <dbReference type="SAM" id="Phobius"/>
    </source>
</evidence>
<proteinExistence type="predicted"/>
<keyword evidence="1" id="KW-1133">Transmembrane helix</keyword>
<evidence type="ECO:0008006" key="5">
    <source>
        <dbReference type="Google" id="ProtNLM"/>
    </source>
</evidence>
<sequence>MRKWMLFFVAAFKRMTWIALICECGKEYGVFFDLLDSFLGFHINIAMINNSMILMVSSHQDVPALRFFMYKSIFFILLCYSGNYKLYIIQNY</sequence>
<dbReference type="AlphaFoldDB" id="A0AAD5KLZ3"/>
<keyword evidence="4" id="KW-1185">Reference proteome</keyword>
<evidence type="ECO:0000256" key="2">
    <source>
        <dbReference type="SAM" id="SignalP"/>
    </source>
</evidence>
<feature type="signal peptide" evidence="2">
    <location>
        <begin position="1"/>
        <end position="19"/>
    </location>
</feature>
<reference evidence="3" key="2">
    <citation type="submission" date="2023-02" db="EMBL/GenBank/DDBJ databases">
        <authorList>
            <consortium name="DOE Joint Genome Institute"/>
            <person name="Mondo S.J."/>
            <person name="Chang Y."/>
            <person name="Wang Y."/>
            <person name="Ahrendt S."/>
            <person name="Andreopoulos W."/>
            <person name="Barry K."/>
            <person name="Beard J."/>
            <person name="Benny G.L."/>
            <person name="Blankenship S."/>
            <person name="Bonito G."/>
            <person name="Cuomo C."/>
            <person name="Desiro A."/>
            <person name="Gervers K.A."/>
            <person name="Hundley H."/>
            <person name="Kuo A."/>
            <person name="LaButti K."/>
            <person name="Lang B.F."/>
            <person name="Lipzen A."/>
            <person name="O'Donnell K."/>
            <person name="Pangilinan J."/>
            <person name="Reynolds N."/>
            <person name="Sandor L."/>
            <person name="Smith M.W."/>
            <person name="Tsang A."/>
            <person name="Grigoriev I.V."/>
            <person name="Stajich J.E."/>
            <person name="Spatafora J.W."/>
        </authorList>
    </citation>
    <scope>NUCLEOTIDE SEQUENCE</scope>
    <source>
        <strain evidence="3">RSA 2281</strain>
    </source>
</reference>
<reference evidence="3" key="1">
    <citation type="journal article" date="2022" name="IScience">
        <title>Evolution of zygomycete secretomes and the origins of terrestrial fungal ecologies.</title>
        <authorList>
            <person name="Chang Y."/>
            <person name="Wang Y."/>
            <person name="Mondo S."/>
            <person name="Ahrendt S."/>
            <person name="Andreopoulos W."/>
            <person name="Barry K."/>
            <person name="Beard J."/>
            <person name="Benny G.L."/>
            <person name="Blankenship S."/>
            <person name="Bonito G."/>
            <person name="Cuomo C."/>
            <person name="Desiro A."/>
            <person name="Gervers K.A."/>
            <person name="Hundley H."/>
            <person name="Kuo A."/>
            <person name="LaButti K."/>
            <person name="Lang B.F."/>
            <person name="Lipzen A."/>
            <person name="O'Donnell K."/>
            <person name="Pangilinan J."/>
            <person name="Reynolds N."/>
            <person name="Sandor L."/>
            <person name="Smith M.E."/>
            <person name="Tsang A."/>
            <person name="Grigoriev I.V."/>
            <person name="Stajich J.E."/>
            <person name="Spatafora J.W."/>
        </authorList>
    </citation>
    <scope>NUCLEOTIDE SEQUENCE</scope>
    <source>
        <strain evidence="3">RSA 2281</strain>
    </source>
</reference>
<dbReference type="EMBL" id="JAIXMP010000004">
    <property type="protein sequence ID" value="KAI9274804.1"/>
    <property type="molecule type" value="Genomic_DNA"/>
</dbReference>
<feature type="transmembrane region" description="Helical" evidence="1">
    <location>
        <begin position="68"/>
        <end position="89"/>
    </location>
</feature>
<keyword evidence="1" id="KW-0812">Transmembrane</keyword>
<name>A0AAD5KLZ3_9FUNG</name>
<keyword evidence="2" id="KW-0732">Signal</keyword>
<keyword evidence="1" id="KW-0472">Membrane</keyword>
<gene>
    <name evidence="3" type="ORF">BDA99DRAFT_498625</name>
</gene>
<feature type="transmembrane region" description="Helical" evidence="1">
    <location>
        <begin position="37"/>
        <end position="56"/>
    </location>
</feature>
<protein>
    <recommendedName>
        <fullName evidence="5">Secreted protein</fullName>
    </recommendedName>
</protein>
<accession>A0AAD5KLZ3</accession>
<evidence type="ECO:0000313" key="4">
    <source>
        <dbReference type="Proteomes" id="UP001209540"/>
    </source>
</evidence>